<accession>A0AAW0CSB2</accession>
<comment type="caution">
    <text evidence="3">The sequence shown here is derived from an EMBL/GenBank/DDBJ whole genome shotgun (WGS) entry which is preliminary data.</text>
</comment>
<sequence>MLLRFSTAVFLAISLVSASDPIIKTSSGTFVGLHDADKGTDVFKGIRYANPPKRFARATPITKAPQGQQMAVEFGDDCAQAPPLVVANAPFGPPNQGKNASEDCHFLNIWRPSDSAQTKGKKLPVLVYIHGGGLSTGSGSEWDGTSIIRRSVANNEPIIFVSINYRLGFLGFIGGKNVPALSSNLGYADQRLALRWVQNNAAAFGGDASKITISGESVGATSVHTHLFYPDSQRTFRAAIASSGTTLFATPDCTFHDKPGATYDLLGNFTGCGTGAGSFQCLQDMPFDKFWPLANPIYDVPGLGISYPCKGPNGSLIDEYPINKVLRGDFLNVPVLSGTVRNEGNLIINTTLLTLNPQPATPADEDVVLSGVLISQAVNNHTPSASTLANITELYANDRIPDHLAANSSLYNRAAQIITDYSFVAVQRLFLDSALGVTGKGKIVNRNLWGWQFDQRPTNLPGEAFLGACHASDLYYLDIGFPTVPNSTLTQIFQDYFIAFTNHLDPGASWPRYTLEKKEVVRFLEGNVSVVTDDRLREQTDYLNQIEVLREFGRFGF</sequence>
<dbReference type="Pfam" id="PF00135">
    <property type="entry name" value="COesterase"/>
    <property type="match status" value="1"/>
</dbReference>
<evidence type="ECO:0000259" key="2">
    <source>
        <dbReference type="Pfam" id="PF00135"/>
    </source>
</evidence>
<reference evidence="3 4" key="1">
    <citation type="journal article" date="2024" name="J Genomics">
        <title>Draft genome sequencing and assembly of Favolaschia claudopus CIRM-BRFM 2984 isolated from oak limbs.</title>
        <authorList>
            <person name="Navarro D."/>
            <person name="Drula E."/>
            <person name="Chaduli D."/>
            <person name="Cazenave R."/>
            <person name="Ahrendt S."/>
            <person name="Wang J."/>
            <person name="Lipzen A."/>
            <person name="Daum C."/>
            <person name="Barry K."/>
            <person name="Grigoriev I.V."/>
            <person name="Favel A."/>
            <person name="Rosso M.N."/>
            <person name="Martin F."/>
        </authorList>
    </citation>
    <scope>NUCLEOTIDE SEQUENCE [LARGE SCALE GENOMIC DNA]</scope>
    <source>
        <strain evidence="3 4">CIRM-BRFM 2984</strain>
    </source>
</reference>
<name>A0AAW0CSB2_9AGAR</name>
<dbReference type="Proteomes" id="UP001362999">
    <property type="component" value="Unassembled WGS sequence"/>
</dbReference>
<dbReference type="Gene3D" id="3.40.50.1820">
    <property type="entry name" value="alpha/beta hydrolase"/>
    <property type="match status" value="1"/>
</dbReference>
<evidence type="ECO:0000313" key="4">
    <source>
        <dbReference type="Proteomes" id="UP001362999"/>
    </source>
</evidence>
<dbReference type="InterPro" id="IPR050309">
    <property type="entry name" value="Type-B_Carboxylest/Lipase"/>
</dbReference>
<feature type="chain" id="PRO_5043821866" evidence="1">
    <location>
        <begin position="19"/>
        <end position="557"/>
    </location>
</feature>
<feature type="domain" description="Carboxylesterase type B" evidence="2">
    <location>
        <begin position="20"/>
        <end position="528"/>
    </location>
</feature>
<dbReference type="PANTHER" id="PTHR11559">
    <property type="entry name" value="CARBOXYLESTERASE"/>
    <property type="match status" value="1"/>
</dbReference>
<gene>
    <name evidence="3" type="ORF">R3P38DRAFT_2892005</name>
</gene>
<protein>
    <submittedName>
        <fullName evidence="3">Alpha/beta-hydrolase</fullName>
    </submittedName>
</protein>
<dbReference type="EMBL" id="JAWWNJ010000013">
    <property type="protein sequence ID" value="KAK7042739.1"/>
    <property type="molecule type" value="Genomic_DNA"/>
</dbReference>
<evidence type="ECO:0000256" key="1">
    <source>
        <dbReference type="SAM" id="SignalP"/>
    </source>
</evidence>
<dbReference type="AlphaFoldDB" id="A0AAW0CSB2"/>
<proteinExistence type="predicted"/>
<keyword evidence="1" id="KW-0732">Signal</keyword>
<keyword evidence="4" id="KW-1185">Reference proteome</keyword>
<dbReference type="InterPro" id="IPR002018">
    <property type="entry name" value="CarbesteraseB"/>
</dbReference>
<dbReference type="SUPFAM" id="SSF53474">
    <property type="entry name" value="alpha/beta-Hydrolases"/>
    <property type="match status" value="1"/>
</dbReference>
<dbReference type="InterPro" id="IPR029058">
    <property type="entry name" value="AB_hydrolase_fold"/>
</dbReference>
<organism evidence="3 4">
    <name type="scientific">Favolaschia claudopus</name>
    <dbReference type="NCBI Taxonomy" id="2862362"/>
    <lineage>
        <taxon>Eukaryota</taxon>
        <taxon>Fungi</taxon>
        <taxon>Dikarya</taxon>
        <taxon>Basidiomycota</taxon>
        <taxon>Agaricomycotina</taxon>
        <taxon>Agaricomycetes</taxon>
        <taxon>Agaricomycetidae</taxon>
        <taxon>Agaricales</taxon>
        <taxon>Marasmiineae</taxon>
        <taxon>Mycenaceae</taxon>
        <taxon>Favolaschia</taxon>
    </lineage>
</organism>
<evidence type="ECO:0000313" key="3">
    <source>
        <dbReference type="EMBL" id="KAK7042739.1"/>
    </source>
</evidence>
<feature type="signal peptide" evidence="1">
    <location>
        <begin position="1"/>
        <end position="18"/>
    </location>
</feature>